<dbReference type="FunFam" id="3.40.50.720:FF:000084">
    <property type="entry name" value="Short-chain dehydrogenase reductase"/>
    <property type="match status" value="1"/>
</dbReference>
<evidence type="ECO:0000313" key="5">
    <source>
        <dbReference type="Proteomes" id="UP000325576"/>
    </source>
</evidence>
<dbReference type="RefSeq" id="WP_020906972.1">
    <property type="nucleotide sequence ID" value="NZ_BHXB01000001.1"/>
</dbReference>
<comment type="similarity">
    <text evidence="1">Belongs to the short-chain dehydrogenases/reductases (SDR) family.</text>
</comment>
<dbReference type="PRINTS" id="PR00081">
    <property type="entry name" value="GDHRDH"/>
</dbReference>
<dbReference type="InterPro" id="IPR002347">
    <property type="entry name" value="SDR_fam"/>
</dbReference>
<dbReference type="Proteomes" id="UP000627573">
    <property type="component" value="Unassembled WGS sequence"/>
</dbReference>
<protein>
    <submittedName>
        <fullName evidence="4">Glucose 1-dehydrogenase</fullName>
        <ecNumber evidence="4">1.1.1.47</ecNumber>
    </submittedName>
    <submittedName>
        <fullName evidence="3">Oxidoreductase</fullName>
    </submittedName>
</protein>
<dbReference type="OMA" id="ASSHRCD"/>
<dbReference type="EMBL" id="MRBO01000486">
    <property type="protein sequence ID" value="KAB2583935.1"/>
    <property type="molecule type" value="Genomic_DNA"/>
</dbReference>
<dbReference type="AlphaFoldDB" id="A0A0C2ZW77"/>
<sequence length="256" mass="26235">MSDLLANKVAIVTGAGAGIGAAIARAFGAEGASVVVSDINGDAAQAVADSIDGAIAVTTDVTDEQQVKDLVARAVEEFGGLNVVVPNAGIATTTPLIETSFEDWRKVMSVNLDGVFLTVRHSLPALVASGGGSIVNISSISSTTGSPLIGSYAAAKAAVRNLTETLSAELRFHGIRANALLPGFIDTDLVKSHQQDFENALGLESGGFDDLMVTKQTRYGRTEEVAAAAVFFASDQSSWCNGSSLVLDGGFTASLL</sequence>
<evidence type="ECO:0000256" key="1">
    <source>
        <dbReference type="ARBA" id="ARBA00006484"/>
    </source>
</evidence>
<dbReference type="NCBIfam" id="NF005559">
    <property type="entry name" value="PRK07231.1"/>
    <property type="match status" value="1"/>
</dbReference>
<evidence type="ECO:0000313" key="4">
    <source>
        <dbReference type="EMBL" id="MBH5144139.1"/>
    </source>
</evidence>
<dbReference type="Pfam" id="PF13561">
    <property type="entry name" value="adh_short_C2"/>
    <property type="match status" value="1"/>
</dbReference>
<evidence type="ECO:0000256" key="2">
    <source>
        <dbReference type="ARBA" id="ARBA00023002"/>
    </source>
</evidence>
<dbReference type="Gene3D" id="3.40.50.720">
    <property type="entry name" value="NAD(P)-binding Rossmann-like Domain"/>
    <property type="match status" value="1"/>
</dbReference>
<dbReference type="PANTHER" id="PTHR42760">
    <property type="entry name" value="SHORT-CHAIN DEHYDROGENASES/REDUCTASES FAMILY MEMBER"/>
    <property type="match status" value="1"/>
</dbReference>
<gene>
    <name evidence="3" type="ORF">BS297_18015</name>
    <name evidence="4" type="ORF">I3517_16100</name>
</gene>
<dbReference type="InterPro" id="IPR020904">
    <property type="entry name" value="Sc_DH/Rdtase_CS"/>
</dbReference>
<dbReference type="EC" id="1.1.1.47" evidence="4"/>
<dbReference type="GO" id="GO:0047936">
    <property type="term" value="F:glucose 1-dehydrogenase [NAD(P)+] activity"/>
    <property type="evidence" value="ECO:0007669"/>
    <property type="project" value="UniProtKB-EC"/>
</dbReference>
<reference evidence="4 6" key="2">
    <citation type="submission" date="2020-12" db="EMBL/GenBank/DDBJ databases">
        <title>Draft genome sequence of furan degrading bacterial strain FUR100.</title>
        <authorList>
            <person name="Woiski C."/>
        </authorList>
    </citation>
    <scope>NUCLEOTIDE SEQUENCE [LARGE SCALE GENOMIC DNA]</scope>
    <source>
        <strain evidence="4 6">FUR100</strain>
    </source>
</reference>
<dbReference type="PROSITE" id="PS00061">
    <property type="entry name" value="ADH_SHORT"/>
    <property type="match status" value="1"/>
</dbReference>
<comment type="caution">
    <text evidence="4">The sequence shown here is derived from an EMBL/GenBank/DDBJ whole genome shotgun (WGS) entry which is preliminary data.</text>
</comment>
<dbReference type="Proteomes" id="UP000325576">
    <property type="component" value="Unassembled WGS sequence"/>
</dbReference>
<name>A0A0C2ZW77_RHOER</name>
<dbReference type="InterPro" id="IPR036291">
    <property type="entry name" value="NAD(P)-bd_dom_sf"/>
</dbReference>
<organism evidence="4 6">
    <name type="scientific">Rhodococcus erythropolis</name>
    <name type="common">Arthrobacter picolinophilus</name>
    <dbReference type="NCBI Taxonomy" id="1833"/>
    <lineage>
        <taxon>Bacteria</taxon>
        <taxon>Bacillati</taxon>
        <taxon>Actinomycetota</taxon>
        <taxon>Actinomycetes</taxon>
        <taxon>Mycobacteriales</taxon>
        <taxon>Nocardiaceae</taxon>
        <taxon>Rhodococcus</taxon>
        <taxon>Rhodococcus erythropolis group</taxon>
    </lineage>
</organism>
<dbReference type="EMBL" id="JAECSB010000056">
    <property type="protein sequence ID" value="MBH5144139.1"/>
    <property type="molecule type" value="Genomic_DNA"/>
</dbReference>
<keyword evidence="6" id="KW-1185">Reference proteome</keyword>
<dbReference type="SUPFAM" id="SSF51735">
    <property type="entry name" value="NAD(P)-binding Rossmann-fold domains"/>
    <property type="match status" value="1"/>
</dbReference>
<evidence type="ECO:0000313" key="3">
    <source>
        <dbReference type="EMBL" id="KAB2583935.1"/>
    </source>
</evidence>
<keyword evidence="2 4" id="KW-0560">Oxidoreductase</keyword>
<dbReference type="PRINTS" id="PR00080">
    <property type="entry name" value="SDRFAMILY"/>
</dbReference>
<accession>A0A0C2ZW77</accession>
<proteinExistence type="inferred from homology"/>
<evidence type="ECO:0000313" key="6">
    <source>
        <dbReference type="Proteomes" id="UP000627573"/>
    </source>
</evidence>
<reference evidence="3 5" key="1">
    <citation type="journal article" date="2017" name="Poromechanics V (2013)">
        <title>Genomic Characterization of the Arsenic-Tolerant Actinobacterium, &lt;i&gt;Rhodococcus erythropolis&lt;/i&gt; S43.</title>
        <authorList>
            <person name="Retamal-Morales G."/>
            <person name="Mehnert M."/>
            <person name="Schwabe R."/>
            <person name="Tischler D."/>
            <person name="Schloemann M."/>
            <person name="Levican G.J."/>
        </authorList>
    </citation>
    <scope>NUCLEOTIDE SEQUENCE [LARGE SCALE GENOMIC DNA]</scope>
    <source>
        <strain evidence="3 5">S43</strain>
    </source>
</reference>